<sequence length="75" mass="8674">MADPECFMLILAIITSLLLYFQPPFFSELKELSSFMTLFSLSFIHSGKSQEFLSFMTLLSLSFIRSRKIGKELRV</sequence>
<keyword evidence="1" id="KW-0812">Transmembrane</keyword>
<keyword evidence="1" id="KW-1133">Transmembrane helix</keyword>
<dbReference type="EMBL" id="OE003292">
    <property type="protein sequence ID" value="CAD7459983.1"/>
    <property type="molecule type" value="Genomic_DNA"/>
</dbReference>
<evidence type="ECO:0000256" key="1">
    <source>
        <dbReference type="SAM" id="Phobius"/>
    </source>
</evidence>
<proteinExistence type="predicted"/>
<organism evidence="2">
    <name type="scientific">Timema tahoe</name>
    <dbReference type="NCBI Taxonomy" id="61484"/>
    <lineage>
        <taxon>Eukaryota</taxon>
        <taxon>Metazoa</taxon>
        <taxon>Ecdysozoa</taxon>
        <taxon>Arthropoda</taxon>
        <taxon>Hexapoda</taxon>
        <taxon>Insecta</taxon>
        <taxon>Pterygota</taxon>
        <taxon>Neoptera</taxon>
        <taxon>Polyneoptera</taxon>
        <taxon>Phasmatodea</taxon>
        <taxon>Timematodea</taxon>
        <taxon>Timematoidea</taxon>
        <taxon>Timematidae</taxon>
        <taxon>Timema</taxon>
    </lineage>
</organism>
<reference evidence="2" key="1">
    <citation type="submission" date="2020-11" db="EMBL/GenBank/DDBJ databases">
        <authorList>
            <person name="Tran Van P."/>
        </authorList>
    </citation>
    <scope>NUCLEOTIDE SEQUENCE</scope>
</reference>
<dbReference type="AlphaFoldDB" id="A0A7R9NXM6"/>
<gene>
    <name evidence="2" type="ORF">TTEB3V08_LOCUS7929</name>
</gene>
<keyword evidence="1" id="KW-0472">Membrane</keyword>
<feature type="transmembrane region" description="Helical" evidence="1">
    <location>
        <begin position="43"/>
        <end position="64"/>
    </location>
</feature>
<accession>A0A7R9NXM6</accession>
<evidence type="ECO:0000313" key="2">
    <source>
        <dbReference type="EMBL" id="CAD7459983.1"/>
    </source>
</evidence>
<feature type="transmembrane region" description="Helical" evidence="1">
    <location>
        <begin position="7"/>
        <end position="23"/>
    </location>
</feature>
<protein>
    <submittedName>
        <fullName evidence="2">Uncharacterized protein</fullName>
    </submittedName>
</protein>
<name>A0A7R9NXM6_9NEOP</name>